<dbReference type="Pfam" id="PF16118">
    <property type="entry name" value="DUF4834"/>
    <property type="match status" value="1"/>
</dbReference>
<keyword evidence="2" id="KW-0812">Transmembrane</keyword>
<evidence type="ECO:0000313" key="3">
    <source>
        <dbReference type="EMBL" id="MCH7409569.1"/>
    </source>
</evidence>
<evidence type="ECO:0000256" key="2">
    <source>
        <dbReference type="SAM" id="Phobius"/>
    </source>
</evidence>
<comment type="caution">
    <text evidence="3">The sequence shown here is derived from an EMBL/GenBank/DDBJ whole genome shotgun (WGS) entry which is preliminary data.</text>
</comment>
<dbReference type="Proteomes" id="UP001165489">
    <property type="component" value="Unassembled WGS sequence"/>
</dbReference>
<evidence type="ECO:0000256" key="1">
    <source>
        <dbReference type="SAM" id="MobiDB-lite"/>
    </source>
</evidence>
<dbReference type="InterPro" id="IPR032272">
    <property type="entry name" value="DUF4834"/>
</dbReference>
<keyword evidence="2" id="KW-0472">Membrane</keyword>
<name>A0ABS9V015_9BACT</name>
<evidence type="ECO:0000313" key="4">
    <source>
        <dbReference type="Proteomes" id="UP001165489"/>
    </source>
</evidence>
<sequence length="87" mass="10286">MVKFIVITLGIGWLLIQLMRFFLRTKLAKFVQQVNQAARDQQQSHYHQNNTKTGEVRVDHVPDNFKKNKHKDQIKGGEYVDFEEVKD</sequence>
<gene>
    <name evidence="3" type="ORF">MM239_09190</name>
</gene>
<accession>A0ABS9V015</accession>
<protein>
    <submittedName>
        <fullName evidence="3">DUF4834 family protein</fullName>
    </submittedName>
</protein>
<dbReference type="EMBL" id="JAKZGP010000019">
    <property type="protein sequence ID" value="MCH7409569.1"/>
    <property type="molecule type" value="Genomic_DNA"/>
</dbReference>
<dbReference type="RefSeq" id="WP_241347910.1">
    <property type="nucleotide sequence ID" value="NZ_JAKZGP010000019.1"/>
</dbReference>
<feature type="compositionally biased region" description="Polar residues" evidence="1">
    <location>
        <begin position="44"/>
        <end position="53"/>
    </location>
</feature>
<organism evidence="3 4">
    <name type="scientific">Belliella filtrata</name>
    <dbReference type="NCBI Taxonomy" id="2923435"/>
    <lineage>
        <taxon>Bacteria</taxon>
        <taxon>Pseudomonadati</taxon>
        <taxon>Bacteroidota</taxon>
        <taxon>Cytophagia</taxon>
        <taxon>Cytophagales</taxon>
        <taxon>Cyclobacteriaceae</taxon>
        <taxon>Belliella</taxon>
    </lineage>
</organism>
<keyword evidence="2" id="KW-1133">Transmembrane helix</keyword>
<proteinExistence type="predicted"/>
<feature type="region of interest" description="Disordered" evidence="1">
    <location>
        <begin position="39"/>
        <end position="58"/>
    </location>
</feature>
<keyword evidence="4" id="KW-1185">Reference proteome</keyword>
<feature type="transmembrane region" description="Helical" evidence="2">
    <location>
        <begin position="6"/>
        <end position="23"/>
    </location>
</feature>
<reference evidence="3" key="1">
    <citation type="submission" date="2022-03" db="EMBL/GenBank/DDBJ databases">
        <title>De novo assembled genomes of Belliella spp. (Cyclobacteriaceae) strains.</title>
        <authorList>
            <person name="Szabo A."/>
            <person name="Korponai K."/>
            <person name="Felfoldi T."/>
        </authorList>
    </citation>
    <scope>NUCLEOTIDE SEQUENCE</scope>
    <source>
        <strain evidence="3">DSM 111904</strain>
    </source>
</reference>